<dbReference type="RefSeq" id="WP_191817489.1">
    <property type="nucleotide sequence ID" value="NZ_JACYFT010000001.1"/>
</dbReference>
<sequence>MTLSDLEKPAATWTSDPLLNAKSNSPSYTRKQWDEKSVQNFGPWRMGQKAEPTLNQTTPIVPVIGHNEQADAQQALEHGMAEPDPMTDIVETAQAQLSEAALSALREEAYQRGLEAGLAQAREELNAERQHERELFRHLTIELRSLNQDPQRFFEPLKRLSLHVAEQLVRGELQISGHVVDTLIKQCLEQFDHPAEKAVVSLNPADMQRLQAMEPSVTQGLDLEPDPLLNAGSVRVRVNDTVVQDLIEHRLEPLVRRLLNQPEAWINRSALLSKEKIEVSEVSLPSRDWGRPLPDVQDTEVKAVTPPAETIEPEDQHDGL</sequence>
<dbReference type="InterPro" id="IPR051472">
    <property type="entry name" value="T3SS_Stator/FliH"/>
</dbReference>
<comment type="similarity">
    <text evidence="2">Belongs to the FliH family.</text>
</comment>
<dbReference type="PANTHER" id="PTHR34982">
    <property type="entry name" value="YOP PROTEINS TRANSLOCATION PROTEIN L"/>
    <property type="match status" value="1"/>
</dbReference>
<keyword evidence="6" id="KW-0653">Protein transport</keyword>
<evidence type="ECO:0000256" key="4">
    <source>
        <dbReference type="ARBA" id="ARBA00022448"/>
    </source>
</evidence>
<evidence type="ECO:0000313" key="10">
    <source>
        <dbReference type="EMBL" id="MBD8048979.1"/>
    </source>
</evidence>
<feature type="domain" description="Flagellar assembly protein FliH/Type III secretion system HrpE" evidence="9">
    <location>
        <begin position="134"/>
        <end position="252"/>
    </location>
</feature>
<evidence type="ECO:0000259" key="9">
    <source>
        <dbReference type="Pfam" id="PF02108"/>
    </source>
</evidence>
<dbReference type="Proteomes" id="UP000647424">
    <property type="component" value="Unassembled WGS sequence"/>
</dbReference>
<gene>
    <name evidence="10" type="ORF">IC609_00365</name>
</gene>
<dbReference type="Pfam" id="PF02108">
    <property type="entry name" value="FliH"/>
    <property type="match status" value="1"/>
</dbReference>
<keyword evidence="7" id="KW-1006">Bacterial flagellum protein export</keyword>
<dbReference type="GO" id="GO:0005829">
    <property type="term" value="C:cytosol"/>
    <property type="evidence" value="ECO:0007669"/>
    <property type="project" value="TreeGrafter"/>
</dbReference>
<accession>A0A927IHW1</accession>
<evidence type="ECO:0000256" key="3">
    <source>
        <dbReference type="ARBA" id="ARBA00016507"/>
    </source>
</evidence>
<keyword evidence="5" id="KW-1005">Bacterial flagellum biogenesis</keyword>
<comment type="caution">
    <text evidence="10">The sequence shown here is derived from an EMBL/GenBank/DDBJ whole genome shotgun (WGS) entry which is preliminary data.</text>
</comment>
<dbReference type="InterPro" id="IPR018035">
    <property type="entry name" value="Flagellar_FliH/T3SS_HrpE"/>
</dbReference>
<proteinExistence type="inferred from homology"/>
<feature type="region of interest" description="Disordered" evidence="8">
    <location>
        <begin position="283"/>
        <end position="320"/>
    </location>
</feature>
<reference evidence="10" key="1">
    <citation type="submission" date="2020-09" db="EMBL/GenBank/DDBJ databases">
        <title>Genome seq and assembly of Limnohabitants sp.</title>
        <authorList>
            <person name="Chhetri G."/>
        </authorList>
    </citation>
    <scope>NUCLEOTIDE SEQUENCE</scope>
    <source>
        <strain evidence="10">JUR4</strain>
    </source>
</reference>
<dbReference type="EMBL" id="JACYFT010000001">
    <property type="protein sequence ID" value="MBD8048979.1"/>
    <property type="molecule type" value="Genomic_DNA"/>
</dbReference>
<evidence type="ECO:0000256" key="1">
    <source>
        <dbReference type="ARBA" id="ARBA00003041"/>
    </source>
</evidence>
<evidence type="ECO:0000256" key="7">
    <source>
        <dbReference type="ARBA" id="ARBA00023225"/>
    </source>
</evidence>
<dbReference type="GO" id="GO:0044781">
    <property type="term" value="P:bacterial-type flagellum organization"/>
    <property type="evidence" value="ECO:0007669"/>
    <property type="project" value="UniProtKB-KW"/>
</dbReference>
<name>A0A927IHW1_9BURK</name>
<evidence type="ECO:0000256" key="2">
    <source>
        <dbReference type="ARBA" id="ARBA00006602"/>
    </source>
</evidence>
<evidence type="ECO:0000256" key="5">
    <source>
        <dbReference type="ARBA" id="ARBA00022795"/>
    </source>
</evidence>
<comment type="function">
    <text evidence="1">Needed for flagellar regrowth and assembly.</text>
</comment>
<protein>
    <recommendedName>
        <fullName evidence="3">Flagellar assembly protein FliH</fullName>
    </recommendedName>
</protein>
<evidence type="ECO:0000256" key="6">
    <source>
        <dbReference type="ARBA" id="ARBA00022927"/>
    </source>
</evidence>
<feature type="compositionally biased region" description="Polar residues" evidence="8">
    <location>
        <begin position="12"/>
        <end position="30"/>
    </location>
</feature>
<evidence type="ECO:0000313" key="11">
    <source>
        <dbReference type="Proteomes" id="UP000647424"/>
    </source>
</evidence>
<evidence type="ECO:0000256" key="8">
    <source>
        <dbReference type="SAM" id="MobiDB-lite"/>
    </source>
</evidence>
<keyword evidence="4" id="KW-0813">Transport</keyword>
<keyword evidence="11" id="KW-1185">Reference proteome</keyword>
<dbReference type="PANTHER" id="PTHR34982:SF1">
    <property type="entry name" value="FLAGELLAR ASSEMBLY PROTEIN FLIH"/>
    <property type="match status" value="1"/>
</dbReference>
<dbReference type="AlphaFoldDB" id="A0A927IHW1"/>
<dbReference type="GO" id="GO:0015031">
    <property type="term" value="P:protein transport"/>
    <property type="evidence" value="ECO:0007669"/>
    <property type="project" value="UniProtKB-KW"/>
</dbReference>
<feature type="region of interest" description="Disordered" evidence="8">
    <location>
        <begin position="1"/>
        <end position="34"/>
    </location>
</feature>
<organism evidence="10 11">
    <name type="scientific">Limnohabitans radicicola</name>
    <dbReference type="NCBI Taxonomy" id="2771427"/>
    <lineage>
        <taxon>Bacteria</taxon>
        <taxon>Pseudomonadati</taxon>
        <taxon>Pseudomonadota</taxon>
        <taxon>Betaproteobacteria</taxon>
        <taxon>Burkholderiales</taxon>
        <taxon>Comamonadaceae</taxon>
        <taxon>Limnohabitans</taxon>
    </lineage>
</organism>